<keyword evidence="1" id="KW-1133">Transmembrane helix</keyword>
<protein>
    <submittedName>
        <fullName evidence="2">Uncharacterized protein</fullName>
    </submittedName>
</protein>
<dbReference type="Proteomes" id="UP000178583">
    <property type="component" value="Unassembled WGS sequence"/>
</dbReference>
<keyword evidence="1" id="KW-0472">Membrane</keyword>
<feature type="transmembrane region" description="Helical" evidence="1">
    <location>
        <begin position="168"/>
        <end position="186"/>
    </location>
</feature>
<name>A0A1F5EAH5_9BACT</name>
<accession>A0A1F5EAH5</accession>
<comment type="caution">
    <text evidence="2">The sequence shown here is derived from an EMBL/GenBank/DDBJ whole genome shotgun (WGS) entry which is preliminary data.</text>
</comment>
<dbReference type="AlphaFoldDB" id="A0A1F5EAH5"/>
<gene>
    <name evidence="2" type="ORF">A2215_04385</name>
</gene>
<dbReference type="EMBL" id="MEZY01000019">
    <property type="protein sequence ID" value="OGD64417.1"/>
    <property type="molecule type" value="Genomic_DNA"/>
</dbReference>
<organism evidence="2 3">
    <name type="scientific">Candidatus Berkelbacteria bacterium RIFOXYA2_FULL_43_10</name>
    <dbReference type="NCBI Taxonomy" id="1797472"/>
    <lineage>
        <taxon>Bacteria</taxon>
        <taxon>Candidatus Berkelbacteria</taxon>
    </lineage>
</organism>
<evidence type="ECO:0000256" key="1">
    <source>
        <dbReference type="SAM" id="Phobius"/>
    </source>
</evidence>
<proteinExistence type="predicted"/>
<reference evidence="2 3" key="1">
    <citation type="journal article" date="2016" name="Nat. Commun.">
        <title>Thousands of microbial genomes shed light on interconnected biogeochemical processes in an aquifer system.</title>
        <authorList>
            <person name="Anantharaman K."/>
            <person name="Brown C.T."/>
            <person name="Hug L.A."/>
            <person name="Sharon I."/>
            <person name="Castelle C.J."/>
            <person name="Probst A.J."/>
            <person name="Thomas B.C."/>
            <person name="Singh A."/>
            <person name="Wilkins M.J."/>
            <person name="Karaoz U."/>
            <person name="Brodie E.L."/>
            <person name="Williams K.H."/>
            <person name="Hubbard S.S."/>
            <person name="Banfield J.F."/>
        </authorList>
    </citation>
    <scope>NUCLEOTIDE SEQUENCE [LARGE SCALE GENOMIC DNA]</scope>
</reference>
<feature type="transmembrane region" description="Helical" evidence="1">
    <location>
        <begin position="245"/>
        <end position="267"/>
    </location>
</feature>
<keyword evidence="1" id="KW-0812">Transmembrane</keyword>
<sequence length="294" mass="32710">MKKFIIVVCSLIIIIIMLPTLLTVNFERTLLQSTFYKTILERNNAYERFLQTDPNFFNGIFKNLSGGSETGKDAEAGTAQIISVIKKISPEALQNAIESALDNIFVGVISEGGETIDINLSEIKSSIISQNPAKGEADLINSLSDNYSLSIPIEVSLASSITSFIKKAIWPVWIFCFLLLILIWLLEPWWRERVRVTGVLMLIFALLSVLIPVFIKILPGPIVATEIKALVADLFEDARNNILRLFLKEIVIIGAIGIVLIIISFFIPKRKVELQVTPEIKNNSAQNPTNVPKA</sequence>
<evidence type="ECO:0000313" key="3">
    <source>
        <dbReference type="Proteomes" id="UP000178583"/>
    </source>
</evidence>
<evidence type="ECO:0000313" key="2">
    <source>
        <dbReference type="EMBL" id="OGD64417.1"/>
    </source>
</evidence>
<feature type="transmembrane region" description="Helical" evidence="1">
    <location>
        <begin position="198"/>
        <end position="218"/>
    </location>
</feature>